<protein>
    <submittedName>
        <fullName evidence="1">Uncharacterized protein</fullName>
    </submittedName>
</protein>
<accession>A0A6C0HCP2</accession>
<dbReference type="EMBL" id="MN739921">
    <property type="protein sequence ID" value="QHT77763.1"/>
    <property type="molecule type" value="Genomic_DNA"/>
</dbReference>
<reference evidence="1" key="1">
    <citation type="journal article" date="2020" name="Nature">
        <title>Giant virus diversity and host interactions through global metagenomics.</title>
        <authorList>
            <person name="Schulz F."/>
            <person name="Roux S."/>
            <person name="Paez-Espino D."/>
            <person name="Jungbluth S."/>
            <person name="Walsh D.A."/>
            <person name="Denef V.J."/>
            <person name="McMahon K.D."/>
            <person name="Konstantinidis K.T."/>
            <person name="Eloe-Fadrosh E.A."/>
            <person name="Kyrpides N.C."/>
            <person name="Woyke T."/>
        </authorList>
    </citation>
    <scope>NUCLEOTIDE SEQUENCE</scope>
    <source>
        <strain evidence="1">GVMAG-M-3300023179-90</strain>
    </source>
</reference>
<sequence>MSTNEYSYLQIYKGACYNKKYIKKYNKAFVFDLDETLGSFSDLYVLWCGINHLKTIKKQPIEEEQPEFNKLLDLFPEFIRFGILNILDYLYMKRKKGVCDKIYIYTNNSCNPPWIKYITNYFNYKLHLKDELFDKVVCAFKINNKIIEINRTTQDKNINDFINCTLLPKTTEICFIDNTYFNNMVNEKVYYIKPRSYCHPLSTHDIINRFTVSDMGIGLSNQIDTTNNLYEFIYDWFDLNNAIHGSMSKQNVDIDIFVAQKIMYHVKEFFYLTQRNNKTRKKITRMGNKYSRKNN</sequence>
<evidence type="ECO:0000313" key="1">
    <source>
        <dbReference type="EMBL" id="QHT77763.1"/>
    </source>
</evidence>
<dbReference type="AlphaFoldDB" id="A0A6C0HCP2"/>
<name>A0A6C0HCP2_9ZZZZ</name>
<organism evidence="1">
    <name type="scientific">viral metagenome</name>
    <dbReference type="NCBI Taxonomy" id="1070528"/>
    <lineage>
        <taxon>unclassified sequences</taxon>
        <taxon>metagenomes</taxon>
        <taxon>organismal metagenomes</taxon>
    </lineage>
</organism>
<proteinExistence type="predicted"/>